<dbReference type="Proteomes" id="UP001179121">
    <property type="component" value="Chromosome"/>
</dbReference>
<sequence length="73" mass="8159">MIRTVEAVIDEHGHVRLLEQVHLPAARRALVMILEERPATGVAESALLSEAALAEDWNLPEEDEAWSHLQQVP</sequence>
<evidence type="ECO:0000313" key="1">
    <source>
        <dbReference type="EMBL" id="CAI4033814.1"/>
    </source>
</evidence>
<evidence type="ECO:0000313" key="2">
    <source>
        <dbReference type="Proteomes" id="UP001179121"/>
    </source>
</evidence>
<organism evidence="1 2">
    <name type="scientific">Nitrospira tepida</name>
    <dbReference type="NCBI Taxonomy" id="2973512"/>
    <lineage>
        <taxon>Bacteria</taxon>
        <taxon>Pseudomonadati</taxon>
        <taxon>Nitrospirota</taxon>
        <taxon>Nitrospiria</taxon>
        <taxon>Nitrospirales</taxon>
        <taxon>Nitrospiraceae</taxon>
        <taxon>Nitrospira</taxon>
    </lineage>
</organism>
<gene>
    <name evidence="1" type="ORF">DNFV4_04256</name>
</gene>
<dbReference type="EMBL" id="OX365700">
    <property type="protein sequence ID" value="CAI4033814.1"/>
    <property type="molecule type" value="Genomic_DNA"/>
</dbReference>
<accession>A0AA86TFG4</accession>
<dbReference type="AlphaFoldDB" id="A0AA86TFG4"/>
<keyword evidence="2" id="KW-1185">Reference proteome</keyword>
<reference evidence="1" key="1">
    <citation type="submission" date="2022-10" db="EMBL/GenBank/DDBJ databases">
        <authorList>
            <person name="Koch H."/>
        </authorList>
    </citation>
    <scope>NUCLEOTIDE SEQUENCE</scope>
    <source>
        <strain evidence="1">DNF</strain>
    </source>
</reference>
<evidence type="ECO:0008006" key="3">
    <source>
        <dbReference type="Google" id="ProtNLM"/>
    </source>
</evidence>
<dbReference type="RefSeq" id="WP_289271241.1">
    <property type="nucleotide sequence ID" value="NZ_OX365700.1"/>
</dbReference>
<name>A0AA86TFG4_9BACT</name>
<protein>
    <recommendedName>
        <fullName evidence="3">DUF2281 domain-containing protein</fullName>
    </recommendedName>
</protein>
<dbReference type="KEGG" id="nti:DNFV4_04256"/>
<proteinExistence type="predicted"/>